<comment type="caution">
    <text evidence="2">The sequence shown here is derived from an EMBL/GenBank/DDBJ whole genome shotgun (WGS) entry which is preliminary data.</text>
</comment>
<proteinExistence type="predicted"/>
<sequence>MRSCVLFSGCKFAEYLQQAETCLSVLEACGLTGPAAAQLWEQLNLIRGIISNQSPRIMVQPDLRTPSLVWDENAHLLTVPHDASPGQLELPEQLLKLLSRPELPQVPLPVTVGLDSKKLIEAGVNISGDASAIDRLGALMDPGDPSFNIVTP</sequence>
<dbReference type="InterPro" id="IPR036527">
    <property type="entry name" value="SCP2_sterol-bd_dom_sf"/>
</dbReference>
<organism evidence="2 3">
    <name type="scientific">Cephalotrichum gorgonifer</name>
    <dbReference type="NCBI Taxonomy" id="2041049"/>
    <lineage>
        <taxon>Eukaryota</taxon>
        <taxon>Fungi</taxon>
        <taxon>Dikarya</taxon>
        <taxon>Ascomycota</taxon>
        <taxon>Pezizomycotina</taxon>
        <taxon>Sordariomycetes</taxon>
        <taxon>Hypocreomycetidae</taxon>
        <taxon>Microascales</taxon>
        <taxon>Microascaceae</taxon>
        <taxon>Cephalotrichum</taxon>
    </lineage>
</organism>
<dbReference type="Proteomes" id="UP001187682">
    <property type="component" value="Unassembled WGS sequence"/>
</dbReference>
<evidence type="ECO:0000259" key="1">
    <source>
        <dbReference type="Pfam" id="PF14864"/>
    </source>
</evidence>
<dbReference type="EMBL" id="ONZQ02000005">
    <property type="protein sequence ID" value="SPO01992.1"/>
    <property type="molecule type" value="Genomic_DNA"/>
</dbReference>
<reference evidence="2" key="1">
    <citation type="submission" date="2018-03" db="EMBL/GenBank/DDBJ databases">
        <authorList>
            <person name="Guldener U."/>
        </authorList>
    </citation>
    <scope>NUCLEOTIDE SEQUENCE</scope>
</reference>
<dbReference type="Pfam" id="PF14864">
    <property type="entry name" value="Alkyl_sulf_C"/>
    <property type="match status" value="1"/>
</dbReference>
<dbReference type="AlphaFoldDB" id="A0AAE8MZF5"/>
<protein>
    <recommendedName>
        <fullName evidence="1">Alkyl sulfatase C-terminal domain-containing protein</fullName>
    </recommendedName>
</protein>
<dbReference type="InterPro" id="IPR029229">
    <property type="entry name" value="Alkyl_sulf_C"/>
</dbReference>
<evidence type="ECO:0000313" key="2">
    <source>
        <dbReference type="EMBL" id="SPO01992.1"/>
    </source>
</evidence>
<evidence type="ECO:0000313" key="3">
    <source>
        <dbReference type="Proteomes" id="UP001187682"/>
    </source>
</evidence>
<keyword evidence="3" id="KW-1185">Reference proteome</keyword>
<feature type="domain" description="Alkyl sulfatase C-terminal" evidence="1">
    <location>
        <begin position="115"/>
        <end position="152"/>
    </location>
</feature>
<accession>A0AAE8MZF5</accession>
<gene>
    <name evidence="2" type="ORF">DNG_04665</name>
</gene>
<name>A0AAE8MZF5_9PEZI</name>
<dbReference type="Gene3D" id="3.30.1050.10">
    <property type="entry name" value="SCP2 sterol-binding domain"/>
    <property type="match status" value="1"/>
</dbReference>